<protein>
    <submittedName>
        <fullName evidence="3">Catechol 2,3-dioxygenase-like lactoylglutathione lyase family enzyme</fullName>
    </submittedName>
</protein>
<dbReference type="InterPro" id="IPR029068">
    <property type="entry name" value="Glyas_Bleomycin-R_OHBP_Dase"/>
</dbReference>
<dbReference type="InterPro" id="IPR004360">
    <property type="entry name" value="Glyas_Fos-R_dOase_dom"/>
</dbReference>
<organism evidence="3 4">
    <name type="scientific">Bradyrhizobium japonicum</name>
    <dbReference type="NCBI Taxonomy" id="375"/>
    <lineage>
        <taxon>Bacteria</taxon>
        <taxon>Pseudomonadati</taxon>
        <taxon>Pseudomonadota</taxon>
        <taxon>Alphaproteobacteria</taxon>
        <taxon>Hyphomicrobiales</taxon>
        <taxon>Nitrobacteraceae</taxon>
        <taxon>Bradyrhizobium</taxon>
    </lineage>
</organism>
<reference evidence="3 4" key="1">
    <citation type="submission" date="2024-06" db="EMBL/GenBank/DDBJ databases">
        <title>Genomic Encyclopedia of Type Strains, Phase V (KMG-V): Genome sequencing to study the core and pangenomes of soil and plant-associated prokaryotes.</title>
        <authorList>
            <person name="Whitman W."/>
        </authorList>
    </citation>
    <scope>NUCLEOTIDE SEQUENCE [LARGE SCALE GENOMIC DNA]</scope>
    <source>
        <strain evidence="3 4">USDA 160</strain>
    </source>
</reference>
<accession>A0ABV2S420</accession>
<evidence type="ECO:0000313" key="4">
    <source>
        <dbReference type="Proteomes" id="UP001549291"/>
    </source>
</evidence>
<evidence type="ECO:0000259" key="2">
    <source>
        <dbReference type="Pfam" id="PF00903"/>
    </source>
</evidence>
<evidence type="ECO:0000256" key="1">
    <source>
        <dbReference type="SAM" id="MobiDB-lite"/>
    </source>
</evidence>
<dbReference type="Proteomes" id="UP001549291">
    <property type="component" value="Unassembled WGS sequence"/>
</dbReference>
<feature type="compositionally biased region" description="Basic residues" evidence="1">
    <location>
        <begin position="149"/>
        <end position="158"/>
    </location>
</feature>
<feature type="region of interest" description="Disordered" evidence="1">
    <location>
        <begin position="149"/>
        <end position="173"/>
    </location>
</feature>
<proteinExistence type="predicted"/>
<evidence type="ECO:0000313" key="3">
    <source>
        <dbReference type="EMBL" id="MET4723934.1"/>
    </source>
</evidence>
<keyword evidence="4" id="KW-1185">Reference proteome</keyword>
<dbReference type="EMBL" id="JBEPTQ010000002">
    <property type="protein sequence ID" value="MET4723934.1"/>
    <property type="molecule type" value="Genomic_DNA"/>
</dbReference>
<sequence length="173" mass="18778">MTDEHPMMAGSATVFVVSDITASLAYYRDVLGFEVTFEYGQPPSYACLCRDEVGLHLLAAAATKRMPGHGGICIFVSDVDQVYAELSGRGARLLNRRRTVIIACAISTSSMPTAISSRSGWERTTRPDIAGRARPPLDQIRASRIRLKGVSAARRKRDRPPSLATLRSLASPA</sequence>
<dbReference type="RefSeq" id="WP_354270343.1">
    <property type="nucleotide sequence ID" value="NZ_JBEPTQ010000002.1"/>
</dbReference>
<dbReference type="SUPFAM" id="SSF54593">
    <property type="entry name" value="Glyoxalase/Bleomycin resistance protein/Dihydroxybiphenyl dioxygenase"/>
    <property type="match status" value="1"/>
</dbReference>
<gene>
    <name evidence="3" type="ORF">ABIF63_008040</name>
</gene>
<dbReference type="Gene3D" id="3.10.180.10">
    <property type="entry name" value="2,3-Dihydroxybiphenyl 1,2-Dioxygenase, domain 1"/>
    <property type="match status" value="1"/>
</dbReference>
<name>A0ABV2S420_BRAJP</name>
<dbReference type="Pfam" id="PF00903">
    <property type="entry name" value="Glyoxalase"/>
    <property type="match status" value="1"/>
</dbReference>
<feature type="domain" description="Glyoxalase/fosfomycin resistance/dioxygenase" evidence="2">
    <location>
        <begin position="13"/>
        <end position="98"/>
    </location>
</feature>
<comment type="caution">
    <text evidence="3">The sequence shown here is derived from an EMBL/GenBank/DDBJ whole genome shotgun (WGS) entry which is preliminary data.</text>
</comment>